<dbReference type="EMBL" id="LS423452">
    <property type="protein sequence ID" value="SPS04721.1"/>
    <property type="molecule type" value="Genomic_DNA"/>
</dbReference>
<dbReference type="Gene3D" id="1.10.10.10">
    <property type="entry name" value="Winged helix-like DNA-binding domain superfamily/Winged helix DNA-binding domain"/>
    <property type="match status" value="1"/>
</dbReference>
<dbReference type="PANTHER" id="PTHR12835:SF5">
    <property type="entry name" value="BIOTIN--PROTEIN LIGASE"/>
    <property type="match status" value="1"/>
</dbReference>
<reference evidence="8" key="1">
    <citation type="submission" date="2018-05" db="EMBL/GenBank/DDBJ databases">
        <authorList>
            <person name="Lanie J.A."/>
            <person name="Ng W.-L."/>
            <person name="Kazmierczak K.M."/>
            <person name="Andrzejewski T.M."/>
            <person name="Davidsen T.M."/>
            <person name="Wayne K.J."/>
            <person name="Tettelin H."/>
            <person name="Glass J.I."/>
            <person name="Rusch D."/>
            <person name="Podicherti R."/>
            <person name="Tsui H.-C.T."/>
            <person name="Winkler M.E."/>
        </authorList>
    </citation>
    <scope>NUCLEOTIDE SEQUENCE</scope>
    <source>
        <strain evidence="8">KNB</strain>
    </source>
</reference>
<comment type="function">
    <text evidence="6">Acts both as a biotin--[acetyl-CoA-carboxylase] ligase and a repressor.</text>
</comment>
<evidence type="ECO:0000256" key="4">
    <source>
        <dbReference type="ARBA" id="ARBA00023267"/>
    </source>
</evidence>
<proteinExistence type="inferred from homology"/>
<dbReference type="InterPro" id="IPR004408">
    <property type="entry name" value="Biotin_CoA_COase_ligase"/>
</dbReference>
<dbReference type="Gene3D" id="3.30.930.10">
    <property type="entry name" value="Bira Bifunctional Protein, Domain 2"/>
    <property type="match status" value="1"/>
</dbReference>
<dbReference type="SUPFAM" id="SSF55681">
    <property type="entry name" value="Class II aaRS and biotin synthetases"/>
    <property type="match status" value="1"/>
</dbReference>
<keyword evidence="3 6" id="KW-0067">ATP-binding</keyword>
<dbReference type="InterPro" id="IPR036390">
    <property type="entry name" value="WH_DNA-bd_sf"/>
</dbReference>
<feature type="binding site" evidence="6">
    <location>
        <begin position="119"/>
        <end position="121"/>
    </location>
    <ligand>
        <name>biotin</name>
        <dbReference type="ChEBI" id="CHEBI:57586"/>
    </ligand>
</feature>
<dbReference type="InterPro" id="IPR008988">
    <property type="entry name" value="Transcriptional_repressor_C"/>
</dbReference>
<name>A0A2X0SBA7_9PROT</name>
<dbReference type="SUPFAM" id="SSF50037">
    <property type="entry name" value="C-terminal domain of transcriptional repressors"/>
    <property type="match status" value="1"/>
</dbReference>
<dbReference type="GO" id="GO:0003677">
    <property type="term" value="F:DNA binding"/>
    <property type="evidence" value="ECO:0007669"/>
    <property type="project" value="UniProtKB-UniRule"/>
</dbReference>
<keyword evidence="6" id="KW-0238">DNA-binding</keyword>
<evidence type="ECO:0000256" key="5">
    <source>
        <dbReference type="ARBA" id="ARBA00047846"/>
    </source>
</evidence>
<dbReference type="InterPro" id="IPR004143">
    <property type="entry name" value="BPL_LPL_catalytic"/>
</dbReference>
<dbReference type="GO" id="GO:0006355">
    <property type="term" value="P:regulation of DNA-templated transcription"/>
    <property type="evidence" value="ECO:0007669"/>
    <property type="project" value="UniProtKB-UniRule"/>
</dbReference>
<dbReference type="PROSITE" id="PS51733">
    <property type="entry name" value="BPL_LPL_CATALYTIC"/>
    <property type="match status" value="1"/>
</dbReference>
<dbReference type="Pfam" id="PF03099">
    <property type="entry name" value="BPL_LplA_LipB"/>
    <property type="match status" value="1"/>
</dbReference>
<accession>A0A2X0SBA7</accession>
<dbReference type="AlphaFoldDB" id="A0A2X0SBA7"/>
<dbReference type="Pfam" id="PF08279">
    <property type="entry name" value="HTH_11"/>
    <property type="match status" value="1"/>
</dbReference>
<dbReference type="InterPro" id="IPR045864">
    <property type="entry name" value="aa-tRNA-synth_II/BPL/LPL"/>
</dbReference>
<feature type="binding site" evidence="6">
    <location>
        <begin position="91"/>
        <end position="93"/>
    </location>
    <ligand>
        <name>biotin</name>
        <dbReference type="ChEBI" id="CHEBI:57586"/>
    </ligand>
</feature>
<dbReference type="SUPFAM" id="SSF46785">
    <property type="entry name" value="Winged helix' DNA-binding domain"/>
    <property type="match status" value="1"/>
</dbReference>
<dbReference type="InterPro" id="IPR036388">
    <property type="entry name" value="WH-like_DNA-bd_sf"/>
</dbReference>
<comment type="catalytic activity">
    <reaction evidence="5 6">
        <text>biotin + L-lysyl-[protein] + ATP = N(6)-biotinyl-L-lysyl-[protein] + AMP + diphosphate + H(+)</text>
        <dbReference type="Rhea" id="RHEA:11756"/>
        <dbReference type="Rhea" id="RHEA-COMP:9752"/>
        <dbReference type="Rhea" id="RHEA-COMP:10505"/>
        <dbReference type="ChEBI" id="CHEBI:15378"/>
        <dbReference type="ChEBI" id="CHEBI:29969"/>
        <dbReference type="ChEBI" id="CHEBI:30616"/>
        <dbReference type="ChEBI" id="CHEBI:33019"/>
        <dbReference type="ChEBI" id="CHEBI:57586"/>
        <dbReference type="ChEBI" id="CHEBI:83144"/>
        <dbReference type="ChEBI" id="CHEBI:456215"/>
        <dbReference type="EC" id="6.3.4.15"/>
    </reaction>
</comment>
<evidence type="ECO:0000259" key="7">
    <source>
        <dbReference type="PROSITE" id="PS51733"/>
    </source>
</evidence>
<keyword evidence="1 6" id="KW-0436">Ligase</keyword>
<keyword evidence="4 6" id="KW-0092">Biotin</keyword>
<dbReference type="CDD" id="cd16442">
    <property type="entry name" value="BPL"/>
    <property type="match status" value="1"/>
</dbReference>
<dbReference type="InterPro" id="IPR003142">
    <property type="entry name" value="BPL_C"/>
</dbReference>
<dbReference type="GO" id="GO:0005737">
    <property type="term" value="C:cytoplasm"/>
    <property type="evidence" value="ECO:0007669"/>
    <property type="project" value="TreeGrafter"/>
</dbReference>
<feature type="DNA-binding region" description="H-T-H motif" evidence="6">
    <location>
        <begin position="20"/>
        <end position="39"/>
    </location>
</feature>
<organism evidence="8">
    <name type="scientific">Candidatus Nitrotoga fabula</name>
    <dbReference type="NCBI Taxonomy" id="2182327"/>
    <lineage>
        <taxon>Bacteria</taxon>
        <taxon>Pseudomonadati</taxon>
        <taxon>Pseudomonadota</taxon>
        <taxon>Betaproteobacteria</taxon>
        <taxon>Nitrosomonadales</taxon>
        <taxon>Gallionellaceae</taxon>
        <taxon>Candidatus Nitrotoga</taxon>
    </lineage>
</organism>
<dbReference type="Gene3D" id="2.30.30.100">
    <property type="match status" value="1"/>
</dbReference>
<keyword evidence="2 6" id="KW-0547">Nucleotide-binding</keyword>
<sequence length="329" mass="35638">MKPLTFALLRLLTDEQYHSGEKLAQHLGVSRASVNNALQGMENYGLTLHSVPGRGYCLIHPPQWLDIALISLHLGEQVDPFRIEIFDSLPSSNTLLLQRAQLGAPCGTVLAVEWQSNGRGRFDRAWHSGLGNALTFSLLWRFDLGVSALSGLSLAVGVALIRALHSLGMTAARLKWPNDVVDRNNGKLAGILIEAQGDMLGPSAVVIGIGLNLSLPAQILPRINQPVSSLADLFPGPPPIPVPERNCLFACILRELRSILSGFGEGGFSVLREEWEHHHAFHDQKVRLLLPDGSTRTGITRGVNDEGALILETPDGIQTLHSGEIGLRA</sequence>
<comment type="similarity">
    <text evidence="6">Belongs to the biotin--protein ligase family.</text>
</comment>
<evidence type="ECO:0000256" key="1">
    <source>
        <dbReference type="ARBA" id="ARBA00022598"/>
    </source>
</evidence>
<keyword evidence="6" id="KW-0804">Transcription</keyword>
<evidence type="ECO:0000256" key="3">
    <source>
        <dbReference type="ARBA" id="ARBA00022840"/>
    </source>
</evidence>
<dbReference type="EC" id="6.3.4.15" evidence="6"/>
<dbReference type="HAMAP" id="MF_00978">
    <property type="entry name" value="Bifunct_BirA"/>
    <property type="match status" value="1"/>
</dbReference>
<protein>
    <recommendedName>
        <fullName evidence="6">Bifunctional ligase/repressor BirA</fullName>
    </recommendedName>
    <alternativeName>
        <fullName evidence="6">Biotin--[acetyl-CoA-carboxylase] ligase</fullName>
        <ecNumber evidence="6">6.3.4.15</ecNumber>
    </alternativeName>
    <alternativeName>
        <fullName evidence="6">Biotin--protein ligase</fullName>
    </alternativeName>
    <alternativeName>
        <fullName evidence="6">Biotin-[acetyl-CoA carboxylase] synthetase</fullName>
    </alternativeName>
</protein>
<gene>
    <name evidence="6" type="primary">birA</name>
    <name evidence="8" type="ORF">NITFAB_0310</name>
</gene>
<evidence type="ECO:0000313" key="8">
    <source>
        <dbReference type="EMBL" id="SPS04721.1"/>
    </source>
</evidence>
<dbReference type="Pfam" id="PF02237">
    <property type="entry name" value="BPL_C"/>
    <property type="match status" value="1"/>
</dbReference>
<keyword evidence="6" id="KW-0678">Repressor</keyword>
<dbReference type="NCBIfam" id="TIGR00121">
    <property type="entry name" value="birA_ligase"/>
    <property type="match status" value="1"/>
</dbReference>
<dbReference type="InterPro" id="IPR013196">
    <property type="entry name" value="HTH_11"/>
</dbReference>
<evidence type="ECO:0000256" key="2">
    <source>
        <dbReference type="ARBA" id="ARBA00022741"/>
    </source>
</evidence>
<feature type="domain" description="BPL/LPL catalytic" evidence="7">
    <location>
        <begin position="79"/>
        <end position="264"/>
    </location>
</feature>
<dbReference type="PANTHER" id="PTHR12835">
    <property type="entry name" value="BIOTIN PROTEIN LIGASE"/>
    <property type="match status" value="1"/>
</dbReference>
<keyword evidence="6" id="KW-0805">Transcription regulation</keyword>
<dbReference type="GO" id="GO:0004077">
    <property type="term" value="F:biotin--[biotin carboxyl-carrier protein] ligase activity"/>
    <property type="evidence" value="ECO:0007669"/>
    <property type="project" value="UniProtKB-UniRule"/>
</dbReference>
<dbReference type="InterPro" id="IPR030855">
    <property type="entry name" value="Bifunct_BirA"/>
</dbReference>
<feature type="binding site" evidence="6">
    <location>
        <position position="115"/>
    </location>
    <ligand>
        <name>biotin</name>
        <dbReference type="ChEBI" id="CHEBI:57586"/>
    </ligand>
</feature>
<evidence type="ECO:0000256" key="6">
    <source>
        <dbReference type="HAMAP-Rule" id="MF_00978"/>
    </source>
</evidence>
<comment type="caution">
    <text evidence="6">Lacks conserved residue(s) required for the propagation of feature annotation.</text>
</comment>
<dbReference type="GO" id="GO:0005524">
    <property type="term" value="F:ATP binding"/>
    <property type="evidence" value="ECO:0007669"/>
    <property type="project" value="UniProtKB-UniRule"/>
</dbReference>